<dbReference type="GO" id="GO:0016491">
    <property type="term" value="F:oxidoreductase activity"/>
    <property type="evidence" value="ECO:0007669"/>
    <property type="project" value="InterPro"/>
</dbReference>
<dbReference type="KEGG" id="erx:ATZ35_09050"/>
<protein>
    <submittedName>
        <fullName evidence="2">NADPH:quinone reductase</fullName>
    </submittedName>
</protein>
<sequence length="301" mass="32596">MKAIICTGYGAPDVLQLQEVDKPKPKDNQILIKIHATTVASGDCVVRGAKKYGPIMKIMFGFKRPRQPILGTELSGVIEAVGKNVRKFKVGDAVFALTGMKFGGYAEYICLTENSVVSLMPQNATFEDAAALAFGGTTALHFLRKSGIKPNQKILIYGASGAVGTAATQLAVYFGANVTGVCSAQNFDLVRSLGVNKVIDYTKEDFNTLNKTYDIVFDAVGKLNKTQAKKLTDQNGKFVSVSKGMVKELTDDLNLLKELVENEQFKATIDKTYPLANTAQAHEYVEMGHKKGNVVLTIIEG</sequence>
<keyword evidence="3" id="KW-1185">Reference proteome</keyword>
<proteinExistence type="predicted"/>
<dbReference type="EMBL" id="CP013655">
    <property type="protein sequence ID" value="ALS37299.1"/>
    <property type="molecule type" value="Genomic_DNA"/>
</dbReference>
<dbReference type="AlphaFoldDB" id="A0A0U2MX58"/>
<dbReference type="InterPro" id="IPR050700">
    <property type="entry name" value="YIM1/Zinc_Alcohol_DH_Fams"/>
</dbReference>
<dbReference type="Gene3D" id="3.90.180.10">
    <property type="entry name" value="Medium-chain alcohol dehydrogenases, catalytic domain"/>
    <property type="match status" value="1"/>
</dbReference>
<dbReference type="Gene3D" id="3.40.50.720">
    <property type="entry name" value="NAD(P)-binding Rossmann-like Domain"/>
    <property type="match status" value="1"/>
</dbReference>
<organism evidence="2 3">
    <name type="scientific">Enterococcus rotai</name>
    <dbReference type="NCBI Taxonomy" id="118060"/>
    <lineage>
        <taxon>Bacteria</taxon>
        <taxon>Bacillati</taxon>
        <taxon>Bacillota</taxon>
        <taxon>Bacilli</taxon>
        <taxon>Lactobacillales</taxon>
        <taxon>Enterococcaceae</taxon>
        <taxon>Enterococcus</taxon>
    </lineage>
</organism>
<reference evidence="3" key="1">
    <citation type="submission" date="2015-12" db="EMBL/GenBank/DDBJ databases">
        <authorList>
            <person name="Lauer A."/>
            <person name="Humrighouse B."/>
            <person name="Loparev V."/>
            <person name="Shewmaker P.L."/>
            <person name="Whitney A.M."/>
            <person name="McLaughlin R.W."/>
        </authorList>
    </citation>
    <scope>NUCLEOTIDE SEQUENCE [LARGE SCALE GENOMIC DNA]</scope>
    <source>
        <strain evidence="3">LMG 26678</strain>
    </source>
</reference>
<evidence type="ECO:0000313" key="3">
    <source>
        <dbReference type="Proteomes" id="UP000067523"/>
    </source>
</evidence>
<dbReference type="InterPro" id="IPR011032">
    <property type="entry name" value="GroES-like_sf"/>
</dbReference>
<dbReference type="InterPro" id="IPR013154">
    <property type="entry name" value="ADH-like_N"/>
</dbReference>
<dbReference type="PANTHER" id="PTHR11695:SF648">
    <property type="entry name" value="ZINC-BINDING OXIDOREDUCTASE"/>
    <property type="match status" value="1"/>
</dbReference>
<dbReference type="PANTHER" id="PTHR11695">
    <property type="entry name" value="ALCOHOL DEHYDROGENASE RELATED"/>
    <property type="match status" value="1"/>
</dbReference>
<accession>A0A0U2MX58</accession>
<dbReference type="InterPro" id="IPR036291">
    <property type="entry name" value="NAD(P)-bd_dom_sf"/>
</dbReference>
<evidence type="ECO:0000313" key="2">
    <source>
        <dbReference type="EMBL" id="ALS37299.1"/>
    </source>
</evidence>
<dbReference type="CDD" id="cd08267">
    <property type="entry name" value="MDR1"/>
    <property type="match status" value="1"/>
</dbReference>
<evidence type="ECO:0000259" key="1">
    <source>
        <dbReference type="SMART" id="SM00829"/>
    </source>
</evidence>
<dbReference type="Proteomes" id="UP000067523">
    <property type="component" value="Chromosome"/>
</dbReference>
<dbReference type="SUPFAM" id="SSF50129">
    <property type="entry name" value="GroES-like"/>
    <property type="match status" value="1"/>
</dbReference>
<dbReference type="InterPro" id="IPR020843">
    <property type="entry name" value="ER"/>
</dbReference>
<dbReference type="STRING" id="118060.ATZ35_09050"/>
<dbReference type="Pfam" id="PF13602">
    <property type="entry name" value="ADH_zinc_N_2"/>
    <property type="match status" value="1"/>
</dbReference>
<dbReference type="SMART" id="SM00829">
    <property type="entry name" value="PKS_ER"/>
    <property type="match status" value="1"/>
</dbReference>
<gene>
    <name evidence="2" type="ORF">ATZ35_09050</name>
</gene>
<dbReference type="Pfam" id="PF08240">
    <property type="entry name" value="ADH_N"/>
    <property type="match status" value="1"/>
</dbReference>
<dbReference type="SUPFAM" id="SSF51735">
    <property type="entry name" value="NAD(P)-binding Rossmann-fold domains"/>
    <property type="match status" value="1"/>
</dbReference>
<dbReference type="RefSeq" id="WP_208926973.1">
    <property type="nucleotide sequence ID" value="NZ_CP013655.1"/>
</dbReference>
<dbReference type="Pfam" id="PF00107">
    <property type="entry name" value="ADH_zinc_N"/>
    <property type="match status" value="1"/>
</dbReference>
<name>A0A0U2MX58_9ENTE</name>
<dbReference type="InterPro" id="IPR013149">
    <property type="entry name" value="ADH-like_C"/>
</dbReference>
<feature type="domain" description="Enoyl reductase (ER)" evidence="1">
    <location>
        <begin position="10"/>
        <end position="296"/>
    </location>
</feature>